<dbReference type="PRINTS" id="PR00081">
    <property type="entry name" value="GDHRDH"/>
</dbReference>
<comment type="similarity">
    <text evidence="1">Belongs to the short-chain dehydrogenases/reductases (SDR) family.</text>
</comment>
<reference evidence="4 5" key="1">
    <citation type="submission" date="2018-01" db="EMBL/GenBank/DDBJ databases">
        <title>Draft genome sequence of Nonomuraea sp. KC333.</title>
        <authorList>
            <person name="Sahin N."/>
            <person name="Saygin H."/>
            <person name="Ay H."/>
        </authorList>
    </citation>
    <scope>NUCLEOTIDE SEQUENCE [LARGE SCALE GENOMIC DNA]</scope>
    <source>
        <strain evidence="4 5">KC333</strain>
    </source>
</reference>
<dbReference type="Proteomes" id="UP000249304">
    <property type="component" value="Unassembled WGS sequence"/>
</dbReference>
<evidence type="ECO:0000256" key="2">
    <source>
        <dbReference type="ARBA" id="ARBA00023002"/>
    </source>
</evidence>
<dbReference type="EMBL" id="POUD01000231">
    <property type="protein sequence ID" value="PZG10121.1"/>
    <property type="molecule type" value="Genomic_DNA"/>
</dbReference>
<feature type="domain" description="Ketoreductase" evidence="3">
    <location>
        <begin position="9"/>
        <end position="190"/>
    </location>
</feature>
<dbReference type="GO" id="GO:0016616">
    <property type="term" value="F:oxidoreductase activity, acting on the CH-OH group of donors, NAD or NADP as acceptor"/>
    <property type="evidence" value="ECO:0007669"/>
    <property type="project" value="TreeGrafter"/>
</dbReference>
<dbReference type="OrthoDB" id="3571370at2"/>
<evidence type="ECO:0000256" key="1">
    <source>
        <dbReference type="ARBA" id="ARBA00006484"/>
    </source>
</evidence>
<keyword evidence="2" id="KW-0560">Oxidoreductase</keyword>
<dbReference type="Pfam" id="PF13561">
    <property type="entry name" value="adh_short_C2"/>
    <property type="match status" value="1"/>
</dbReference>
<dbReference type="SMART" id="SM00822">
    <property type="entry name" value="PKS_KR"/>
    <property type="match status" value="1"/>
</dbReference>
<dbReference type="PRINTS" id="PR00080">
    <property type="entry name" value="SDRFAMILY"/>
</dbReference>
<dbReference type="PANTHER" id="PTHR42760">
    <property type="entry name" value="SHORT-CHAIN DEHYDROGENASES/REDUCTASES FAMILY MEMBER"/>
    <property type="match status" value="1"/>
</dbReference>
<gene>
    <name evidence="4" type="ORF">C1J01_36585</name>
</gene>
<dbReference type="AlphaFoldDB" id="A0A2W2DI19"/>
<comment type="caution">
    <text evidence="4">The sequence shown here is derived from an EMBL/GenBank/DDBJ whole genome shotgun (WGS) entry which is preliminary data.</text>
</comment>
<dbReference type="Gene3D" id="3.40.50.720">
    <property type="entry name" value="NAD(P)-binding Rossmann-like Domain"/>
    <property type="match status" value="1"/>
</dbReference>
<sequence>MSQQPLAGKVALVTGGSRGIGAATALRLADDGADVAITYVSSHERAKSVVSRIEQRGVRGKAFASDQADPEQAASLVDQVMAEFGRLDILVNNAGIFVTGSIDAEETDQEAMARQYAVNVAGVVAVTRAAAKVMGEGGRIVSVGSTSGDRTPFPGLGDYSATKAAITAYTRAWARDLGPRGITVNAAQTSSISTDMNPDVGPFADVQRSMNALGRYYGRPEEMAAAIAFLADPDASFVTGATLNVDGGFNA</sequence>
<protein>
    <submittedName>
        <fullName evidence="4">Oxidoreductase</fullName>
    </submittedName>
</protein>
<dbReference type="InterPro" id="IPR002347">
    <property type="entry name" value="SDR_fam"/>
</dbReference>
<evidence type="ECO:0000259" key="3">
    <source>
        <dbReference type="SMART" id="SM00822"/>
    </source>
</evidence>
<evidence type="ECO:0000313" key="4">
    <source>
        <dbReference type="EMBL" id="PZG10121.1"/>
    </source>
</evidence>
<dbReference type="InterPro" id="IPR036291">
    <property type="entry name" value="NAD(P)-bd_dom_sf"/>
</dbReference>
<dbReference type="PANTHER" id="PTHR42760:SF50">
    <property type="entry name" value="SHORT-CHAIN DEHYDROGENASE-RELATED"/>
    <property type="match status" value="1"/>
</dbReference>
<dbReference type="InterPro" id="IPR057326">
    <property type="entry name" value="KR_dom"/>
</dbReference>
<accession>A0A2W2DI19</accession>
<proteinExistence type="inferred from homology"/>
<keyword evidence="5" id="KW-1185">Reference proteome</keyword>
<dbReference type="RefSeq" id="WP_111183558.1">
    <property type="nucleotide sequence ID" value="NZ_POUD01000231.1"/>
</dbReference>
<dbReference type="FunFam" id="3.40.50.720:FF:000084">
    <property type="entry name" value="Short-chain dehydrogenase reductase"/>
    <property type="match status" value="1"/>
</dbReference>
<dbReference type="SUPFAM" id="SSF51735">
    <property type="entry name" value="NAD(P)-binding Rossmann-fold domains"/>
    <property type="match status" value="1"/>
</dbReference>
<evidence type="ECO:0000313" key="5">
    <source>
        <dbReference type="Proteomes" id="UP000249304"/>
    </source>
</evidence>
<name>A0A2W2DI19_9ACTN</name>
<organism evidence="4 5">
    <name type="scientific">Nonomuraea aridisoli</name>
    <dbReference type="NCBI Taxonomy" id="2070368"/>
    <lineage>
        <taxon>Bacteria</taxon>
        <taxon>Bacillati</taxon>
        <taxon>Actinomycetota</taxon>
        <taxon>Actinomycetes</taxon>
        <taxon>Streptosporangiales</taxon>
        <taxon>Streptosporangiaceae</taxon>
        <taxon>Nonomuraea</taxon>
    </lineage>
</organism>